<sequence length="268" mass="28816">MPLLYLIILALIQGVTEFLPISSSGHLILLPNLSGQADQGQVIDVAAHVGTLAAVVIYFWRDVRVGLAGVPRMLTGRIDTPGSRLAFLLMIATIPVVLFGLFLALTGLDDKMRSITVIGWTMLGFGLLLYFADQKGDEGKMSGDWTARDAIWMGLAQMLALIPGTSRSGITITAGRWLGYDRHGAAKLSMLMSIPTIFASGSFLAIKVAAEADMQAARDGAIVAGLSFVAALLALVLMMRLLRTVSFTPYVIYRIVLGSVLLWIGYTQ</sequence>
<comment type="miscellaneous">
    <text evidence="14">Bacitracin is thought to be involved in the inhibition of peptidoglycan synthesis by sequestering undecaprenyl diphosphate, thereby reducing the pool of lipid carrier available.</text>
</comment>
<dbReference type="GO" id="GO:0071555">
    <property type="term" value="P:cell wall organization"/>
    <property type="evidence" value="ECO:0007669"/>
    <property type="project" value="UniProtKB-KW"/>
</dbReference>
<protein>
    <recommendedName>
        <fullName evidence="4 14">Undecaprenyl-diphosphatase</fullName>
        <ecNumber evidence="3 14">3.6.1.27</ecNumber>
    </recommendedName>
    <alternativeName>
        <fullName evidence="12 14">Bacitracin resistance protein</fullName>
    </alternativeName>
    <alternativeName>
        <fullName evidence="11 14">Undecaprenyl pyrophosphate phosphatase</fullName>
    </alternativeName>
</protein>
<keyword evidence="5 14" id="KW-1003">Cell membrane</keyword>
<evidence type="ECO:0000256" key="6">
    <source>
        <dbReference type="ARBA" id="ARBA00022692"/>
    </source>
</evidence>
<dbReference type="GO" id="GO:0046677">
    <property type="term" value="P:response to antibiotic"/>
    <property type="evidence" value="ECO:0007669"/>
    <property type="project" value="UniProtKB-UniRule"/>
</dbReference>
<name>A0A0P1FV30_9RHOB</name>
<keyword evidence="7 14" id="KW-0378">Hydrolase</keyword>
<keyword evidence="9 14" id="KW-0472">Membrane</keyword>
<dbReference type="OrthoDB" id="9808289at2"/>
<dbReference type="NCBIfam" id="NF001393">
    <property type="entry name" value="PRK00281.2-4"/>
    <property type="match status" value="1"/>
</dbReference>
<dbReference type="EMBL" id="CYSB01000041">
    <property type="protein sequence ID" value="CUH69982.1"/>
    <property type="molecule type" value="Genomic_DNA"/>
</dbReference>
<keyword evidence="6 14" id="KW-0812">Transmembrane</keyword>
<comment type="function">
    <text evidence="14">Catalyzes the dephosphorylation of undecaprenyl diphosphate (UPP). Confers resistance to bacitracin.</text>
</comment>
<feature type="transmembrane region" description="Helical" evidence="14">
    <location>
        <begin position="112"/>
        <end position="131"/>
    </location>
</feature>
<evidence type="ECO:0000256" key="14">
    <source>
        <dbReference type="HAMAP-Rule" id="MF_01006"/>
    </source>
</evidence>
<proteinExistence type="inferred from homology"/>
<evidence type="ECO:0000256" key="3">
    <source>
        <dbReference type="ARBA" id="ARBA00012374"/>
    </source>
</evidence>
<comment type="catalytic activity">
    <reaction evidence="13 14">
        <text>di-trans,octa-cis-undecaprenyl diphosphate + H2O = di-trans,octa-cis-undecaprenyl phosphate + phosphate + H(+)</text>
        <dbReference type="Rhea" id="RHEA:28094"/>
        <dbReference type="ChEBI" id="CHEBI:15377"/>
        <dbReference type="ChEBI" id="CHEBI:15378"/>
        <dbReference type="ChEBI" id="CHEBI:43474"/>
        <dbReference type="ChEBI" id="CHEBI:58405"/>
        <dbReference type="ChEBI" id="CHEBI:60392"/>
        <dbReference type="EC" id="3.6.1.27"/>
    </reaction>
</comment>
<evidence type="ECO:0000313" key="15">
    <source>
        <dbReference type="EMBL" id="CUH69982.1"/>
    </source>
</evidence>
<accession>A0A0P1FV30</accession>
<keyword evidence="14" id="KW-0961">Cell wall biogenesis/degradation</keyword>
<feature type="transmembrane region" description="Helical" evidence="14">
    <location>
        <begin position="190"/>
        <end position="210"/>
    </location>
</feature>
<dbReference type="EC" id="3.6.1.27" evidence="3 14"/>
<comment type="subcellular location">
    <subcellularLocation>
        <location evidence="1 14">Cell membrane</location>
        <topology evidence="1 14">Multi-pass membrane protein</topology>
    </subcellularLocation>
</comment>
<evidence type="ECO:0000256" key="2">
    <source>
        <dbReference type="ARBA" id="ARBA00010621"/>
    </source>
</evidence>
<evidence type="ECO:0000256" key="10">
    <source>
        <dbReference type="ARBA" id="ARBA00023251"/>
    </source>
</evidence>
<feature type="transmembrane region" description="Helical" evidence="14">
    <location>
        <begin position="247"/>
        <end position="266"/>
    </location>
</feature>
<feature type="transmembrane region" description="Helical" evidence="14">
    <location>
        <begin position="42"/>
        <end position="61"/>
    </location>
</feature>
<evidence type="ECO:0000313" key="16">
    <source>
        <dbReference type="EMBL" id="CUH72388.1"/>
    </source>
</evidence>
<evidence type="ECO:0000256" key="9">
    <source>
        <dbReference type="ARBA" id="ARBA00023136"/>
    </source>
</evidence>
<organism evidence="16 18">
    <name type="scientific">Thalassovita autumnalis</name>
    <dbReference type="NCBI Taxonomy" id="2072972"/>
    <lineage>
        <taxon>Bacteria</taxon>
        <taxon>Pseudomonadati</taxon>
        <taxon>Pseudomonadota</taxon>
        <taxon>Alphaproteobacteria</taxon>
        <taxon>Rhodobacterales</taxon>
        <taxon>Roseobacteraceae</taxon>
        <taxon>Thalassovita</taxon>
    </lineage>
</organism>
<evidence type="ECO:0000256" key="11">
    <source>
        <dbReference type="ARBA" id="ARBA00032707"/>
    </source>
</evidence>
<dbReference type="GO" id="GO:0050380">
    <property type="term" value="F:undecaprenyl-diphosphatase activity"/>
    <property type="evidence" value="ECO:0007669"/>
    <property type="project" value="UniProtKB-UniRule"/>
</dbReference>
<dbReference type="Proteomes" id="UP000051086">
    <property type="component" value="Unassembled WGS sequence"/>
</dbReference>
<keyword evidence="10 14" id="KW-0046">Antibiotic resistance</keyword>
<comment type="similarity">
    <text evidence="2 14">Belongs to the UppP family.</text>
</comment>
<evidence type="ECO:0000256" key="8">
    <source>
        <dbReference type="ARBA" id="ARBA00022989"/>
    </source>
</evidence>
<evidence type="ECO:0000313" key="17">
    <source>
        <dbReference type="Proteomes" id="UP000051086"/>
    </source>
</evidence>
<feature type="transmembrane region" description="Helical" evidence="14">
    <location>
        <begin position="82"/>
        <end position="106"/>
    </location>
</feature>
<dbReference type="PANTHER" id="PTHR30622:SF4">
    <property type="entry name" value="UNDECAPRENYL-DIPHOSPHATASE"/>
    <property type="match status" value="1"/>
</dbReference>
<dbReference type="EMBL" id="CYSC01000031">
    <property type="protein sequence ID" value="CUH72388.1"/>
    <property type="molecule type" value="Genomic_DNA"/>
</dbReference>
<reference evidence="16 18" key="2">
    <citation type="submission" date="2015-09" db="EMBL/GenBank/DDBJ databases">
        <authorList>
            <consortium name="Swine Surveillance"/>
        </authorList>
    </citation>
    <scope>NUCLEOTIDE SEQUENCE [LARGE SCALE GENOMIC DNA]</scope>
    <source>
        <strain evidence="16 18">5120</strain>
    </source>
</reference>
<keyword evidence="17" id="KW-1185">Reference proteome</keyword>
<keyword evidence="8 14" id="KW-1133">Transmembrane helix</keyword>
<dbReference type="GO" id="GO:0009252">
    <property type="term" value="P:peptidoglycan biosynthetic process"/>
    <property type="evidence" value="ECO:0007669"/>
    <property type="project" value="UniProtKB-KW"/>
</dbReference>
<dbReference type="GO" id="GO:0005886">
    <property type="term" value="C:plasma membrane"/>
    <property type="evidence" value="ECO:0007669"/>
    <property type="project" value="UniProtKB-SubCell"/>
</dbReference>
<dbReference type="AlphaFoldDB" id="A0A0P1FV30"/>
<dbReference type="GO" id="GO:0008360">
    <property type="term" value="P:regulation of cell shape"/>
    <property type="evidence" value="ECO:0007669"/>
    <property type="project" value="UniProtKB-KW"/>
</dbReference>
<keyword evidence="14" id="KW-0133">Cell shape</keyword>
<dbReference type="RefSeq" id="WP_058243587.1">
    <property type="nucleotide sequence ID" value="NZ_CYSB01000041.1"/>
</dbReference>
<keyword evidence="14" id="KW-0573">Peptidoglycan synthesis</keyword>
<evidence type="ECO:0000256" key="12">
    <source>
        <dbReference type="ARBA" id="ARBA00032932"/>
    </source>
</evidence>
<evidence type="ECO:0000256" key="4">
    <source>
        <dbReference type="ARBA" id="ARBA00021581"/>
    </source>
</evidence>
<feature type="transmembrane region" description="Helical" evidence="14">
    <location>
        <begin position="222"/>
        <end position="241"/>
    </location>
</feature>
<dbReference type="Pfam" id="PF02673">
    <property type="entry name" value="BacA"/>
    <property type="match status" value="1"/>
</dbReference>
<dbReference type="Proteomes" id="UP000051887">
    <property type="component" value="Unassembled WGS sequence"/>
</dbReference>
<dbReference type="PANTHER" id="PTHR30622">
    <property type="entry name" value="UNDECAPRENYL-DIPHOSPHATASE"/>
    <property type="match status" value="1"/>
</dbReference>
<gene>
    <name evidence="14 16" type="primary">uppP</name>
    <name evidence="15" type="ORF">TL5118_03953</name>
    <name evidence="16" type="ORF">TL5120_02188</name>
</gene>
<evidence type="ECO:0000256" key="1">
    <source>
        <dbReference type="ARBA" id="ARBA00004651"/>
    </source>
</evidence>
<evidence type="ECO:0000256" key="13">
    <source>
        <dbReference type="ARBA" id="ARBA00047594"/>
    </source>
</evidence>
<dbReference type="InterPro" id="IPR003824">
    <property type="entry name" value="UppP"/>
</dbReference>
<evidence type="ECO:0000313" key="18">
    <source>
        <dbReference type="Proteomes" id="UP000051887"/>
    </source>
</evidence>
<evidence type="ECO:0000256" key="5">
    <source>
        <dbReference type="ARBA" id="ARBA00022475"/>
    </source>
</evidence>
<evidence type="ECO:0000256" key="7">
    <source>
        <dbReference type="ARBA" id="ARBA00022801"/>
    </source>
</evidence>
<dbReference type="HAMAP" id="MF_01006">
    <property type="entry name" value="Undec_diphosphatase"/>
    <property type="match status" value="1"/>
</dbReference>
<reference evidence="15 17" key="1">
    <citation type="submission" date="2015-09" db="EMBL/GenBank/DDBJ databases">
        <authorList>
            <person name="Rodrigo-Torres L."/>
            <person name="Arahal D.R."/>
        </authorList>
    </citation>
    <scope>NUCLEOTIDE SEQUENCE [LARGE SCALE GENOMIC DNA]</scope>
    <source>
        <strain evidence="15 17">CECT 5118</strain>
    </source>
</reference>